<dbReference type="GO" id="GO:0046872">
    <property type="term" value="F:metal ion binding"/>
    <property type="evidence" value="ECO:0007669"/>
    <property type="project" value="UniProtKB-KW"/>
</dbReference>
<dbReference type="AlphaFoldDB" id="A0A934Q7A2"/>
<keyword evidence="1" id="KW-0479">Metal-binding</keyword>
<dbReference type="GO" id="GO:0016491">
    <property type="term" value="F:oxidoreductase activity"/>
    <property type="evidence" value="ECO:0007669"/>
    <property type="project" value="UniProtKB-KW"/>
</dbReference>
<evidence type="ECO:0000313" key="6">
    <source>
        <dbReference type="EMBL" id="MBK0417984.1"/>
    </source>
</evidence>
<gene>
    <name evidence="6" type="ORF">JD276_02905</name>
</gene>
<name>A0A934Q7A2_9MICO</name>
<dbReference type="PANTHER" id="PTHR35457">
    <property type="entry name" value="HEME A SYNTHASE"/>
    <property type="match status" value="1"/>
</dbReference>
<feature type="transmembrane region" description="Helical" evidence="5">
    <location>
        <begin position="245"/>
        <end position="270"/>
    </location>
</feature>
<feature type="transmembrane region" description="Helical" evidence="5">
    <location>
        <begin position="183"/>
        <end position="206"/>
    </location>
</feature>
<proteinExistence type="predicted"/>
<keyword evidence="2" id="KW-0560">Oxidoreductase</keyword>
<sequence>MRSWPSRGASLSPASTSSAAPAPPSPAGGAELGGRSLPRLLPLAAWASFVLNVVIIATGGAVRLTGSGLGCSEWPLCTPESLTPTPEMGIHGIIEFGNRTITGVLLAVALAVLLILLHGAGGRRSLGSALRFAAGGIVAGVVAGVIAYAVGLPTFVCFSAVLLLVVVLAAARSLNITSHRRDLVTLAWLVLVGVVAQAFVGGITVLTELNAFIVGFHYVASLVLVCVTAAFLVRMYEPEGPRGLAVPRGFAILTHVTTLGIAIIVLMGVLTTASGPHSGDEDVVRDGFDATLLSHLHAWPGYATLVLVIALLGWAAARRLRPLRWTIALLALLLVQIGVGIYQARSGLPPLAVGVHMVLASLTAASMTVTVLRLKRPVAGSGAE</sequence>
<protein>
    <submittedName>
        <fullName evidence="6">Heme A synthase</fullName>
    </submittedName>
</protein>
<evidence type="ECO:0000256" key="4">
    <source>
        <dbReference type="SAM" id="MobiDB-lite"/>
    </source>
</evidence>
<dbReference type="InterPro" id="IPR050450">
    <property type="entry name" value="COX15/CtaA_HemeA_synthase"/>
</dbReference>
<feature type="transmembrane region" description="Helical" evidence="5">
    <location>
        <begin position="129"/>
        <end position="146"/>
    </location>
</feature>
<organism evidence="6 7">
    <name type="scientific">Leucobacter chromiisoli</name>
    <dbReference type="NCBI Taxonomy" id="2796471"/>
    <lineage>
        <taxon>Bacteria</taxon>
        <taxon>Bacillati</taxon>
        <taxon>Actinomycetota</taxon>
        <taxon>Actinomycetes</taxon>
        <taxon>Micrococcales</taxon>
        <taxon>Microbacteriaceae</taxon>
        <taxon>Leucobacter</taxon>
    </lineage>
</organism>
<keyword evidence="5" id="KW-1133">Transmembrane helix</keyword>
<feature type="transmembrane region" description="Helical" evidence="5">
    <location>
        <begin position="212"/>
        <end position="233"/>
    </location>
</feature>
<feature type="compositionally biased region" description="Low complexity" evidence="4">
    <location>
        <begin position="1"/>
        <end position="20"/>
    </location>
</feature>
<dbReference type="EMBL" id="JAEHOH010000003">
    <property type="protein sequence ID" value="MBK0417984.1"/>
    <property type="molecule type" value="Genomic_DNA"/>
</dbReference>
<evidence type="ECO:0000256" key="2">
    <source>
        <dbReference type="ARBA" id="ARBA00023002"/>
    </source>
</evidence>
<dbReference type="PANTHER" id="PTHR35457:SF1">
    <property type="entry name" value="HEME A SYNTHASE"/>
    <property type="match status" value="1"/>
</dbReference>
<feature type="transmembrane region" description="Helical" evidence="5">
    <location>
        <begin position="323"/>
        <end position="344"/>
    </location>
</feature>
<keyword evidence="7" id="KW-1185">Reference proteome</keyword>
<evidence type="ECO:0000256" key="3">
    <source>
        <dbReference type="ARBA" id="ARBA00023004"/>
    </source>
</evidence>
<feature type="transmembrane region" description="Helical" evidence="5">
    <location>
        <begin position="40"/>
        <end position="62"/>
    </location>
</feature>
<dbReference type="Proteomes" id="UP000608530">
    <property type="component" value="Unassembled WGS sequence"/>
</dbReference>
<accession>A0A934Q7A2</accession>
<comment type="caution">
    <text evidence="6">The sequence shown here is derived from an EMBL/GenBank/DDBJ whole genome shotgun (WGS) entry which is preliminary data.</text>
</comment>
<reference evidence="6" key="1">
    <citation type="submission" date="2020-12" db="EMBL/GenBank/DDBJ databases">
        <title>Leucobacter sp. CAS1, isolated from Chromium sludge.</title>
        <authorList>
            <person name="Xu Z."/>
        </authorList>
    </citation>
    <scope>NUCLEOTIDE SEQUENCE</scope>
    <source>
        <strain evidence="6">CSA1</strain>
    </source>
</reference>
<keyword evidence="5" id="KW-0472">Membrane</keyword>
<keyword evidence="5" id="KW-0812">Transmembrane</keyword>
<evidence type="ECO:0000256" key="5">
    <source>
        <dbReference type="SAM" id="Phobius"/>
    </source>
</evidence>
<feature type="region of interest" description="Disordered" evidence="4">
    <location>
        <begin position="1"/>
        <end position="30"/>
    </location>
</feature>
<feature type="transmembrane region" description="Helical" evidence="5">
    <location>
        <begin position="152"/>
        <end position="171"/>
    </location>
</feature>
<evidence type="ECO:0000256" key="1">
    <source>
        <dbReference type="ARBA" id="ARBA00022723"/>
    </source>
</evidence>
<keyword evidence="3" id="KW-0408">Iron</keyword>
<evidence type="ECO:0000313" key="7">
    <source>
        <dbReference type="Proteomes" id="UP000608530"/>
    </source>
</evidence>
<feature type="transmembrane region" description="Helical" evidence="5">
    <location>
        <begin position="299"/>
        <end position="316"/>
    </location>
</feature>
<feature type="transmembrane region" description="Helical" evidence="5">
    <location>
        <begin position="96"/>
        <end position="117"/>
    </location>
</feature>
<feature type="transmembrane region" description="Helical" evidence="5">
    <location>
        <begin position="350"/>
        <end position="372"/>
    </location>
</feature>